<feature type="domain" description="Myb/SANT-like DNA-binding" evidence="8">
    <location>
        <begin position="251"/>
        <end position="343"/>
    </location>
</feature>
<dbReference type="Proteomes" id="UP000036987">
    <property type="component" value="Unassembled WGS sequence"/>
</dbReference>
<dbReference type="Pfam" id="PF13837">
    <property type="entry name" value="Myb_DNA-bind_4"/>
    <property type="match status" value="1"/>
</dbReference>
<gene>
    <name evidence="9" type="ORF">ZOSMA_165G00400</name>
</gene>
<protein>
    <recommendedName>
        <fullName evidence="3">UMP kinase</fullName>
        <ecNumber evidence="3">2.7.4.22</ecNumber>
    </recommendedName>
    <alternativeName>
        <fullName evidence="5">Uridine monophosphate kinase</fullName>
    </alternativeName>
</protein>
<evidence type="ECO:0000313" key="10">
    <source>
        <dbReference type="Proteomes" id="UP000036987"/>
    </source>
</evidence>
<dbReference type="CDD" id="cd04254">
    <property type="entry name" value="AAK_UMPK-PyrH-Ec"/>
    <property type="match status" value="1"/>
</dbReference>
<dbReference type="GO" id="GO:0009570">
    <property type="term" value="C:chloroplast stroma"/>
    <property type="evidence" value="ECO:0000318"/>
    <property type="project" value="GO_Central"/>
</dbReference>
<evidence type="ECO:0000256" key="1">
    <source>
        <dbReference type="ARBA" id="ARBA00004791"/>
    </source>
</evidence>
<dbReference type="EMBL" id="LFYR01000633">
    <property type="protein sequence ID" value="KMZ72415.1"/>
    <property type="molecule type" value="Genomic_DNA"/>
</dbReference>
<dbReference type="InterPro" id="IPR036393">
    <property type="entry name" value="AceGlu_kinase-like_sf"/>
</dbReference>
<evidence type="ECO:0000313" key="9">
    <source>
        <dbReference type="EMBL" id="KMZ72415.1"/>
    </source>
</evidence>
<comment type="caution">
    <text evidence="9">The sequence shown here is derived from an EMBL/GenBank/DDBJ whole genome shotgun (WGS) entry which is preliminary data.</text>
</comment>
<keyword evidence="10" id="KW-1185">Reference proteome</keyword>
<evidence type="ECO:0000259" key="8">
    <source>
        <dbReference type="Pfam" id="PF13837"/>
    </source>
</evidence>
<feature type="domain" description="Aspartate/glutamate/uridylate kinase" evidence="7">
    <location>
        <begin position="403"/>
        <end position="615"/>
    </location>
</feature>
<dbReference type="PANTHER" id="PTHR42833:SF1">
    <property type="entry name" value="UMP KINASE"/>
    <property type="match status" value="1"/>
</dbReference>
<name>A0A0K9PVY5_ZOSMR</name>
<evidence type="ECO:0000259" key="7">
    <source>
        <dbReference type="Pfam" id="PF00696"/>
    </source>
</evidence>
<organism evidence="9 10">
    <name type="scientific">Zostera marina</name>
    <name type="common">Eelgrass</name>
    <dbReference type="NCBI Taxonomy" id="29655"/>
    <lineage>
        <taxon>Eukaryota</taxon>
        <taxon>Viridiplantae</taxon>
        <taxon>Streptophyta</taxon>
        <taxon>Embryophyta</taxon>
        <taxon>Tracheophyta</taxon>
        <taxon>Spermatophyta</taxon>
        <taxon>Magnoliopsida</taxon>
        <taxon>Liliopsida</taxon>
        <taxon>Zosteraceae</taxon>
        <taxon>Zostera</taxon>
    </lineage>
</organism>
<dbReference type="InterPro" id="IPR015963">
    <property type="entry name" value="Uridylate_kinase_bac"/>
</dbReference>
<evidence type="ECO:0000256" key="6">
    <source>
        <dbReference type="SAM" id="MobiDB-lite"/>
    </source>
</evidence>
<keyword evidence="9" id="KW-0808">Transferase</keyword>
<dbReference type="OrthoDB" id="409889at2759"/>
<dbReference type="Pfam" id="PF00696">
    <property type="entry name" value="AA_kinase"/>
    <property type="match status" value="1"/>
</dbReference>
<feature type="region of interest" description="Disordered" evidence="6">
    <location>
        <begin position="97"/>
        <end position="125"/>
    </location>
</feature>
<dbReference type="PANTHER" id="PTHR42833">
    <property type="entry name" value="URIDYLATE KINASE"/>
    <property type="match status" value="1"/>
</dbReference>
<dbReference type="SUPFAM" id="SSF53633">
    <property type="entry name" value="Carbamate kinase-like"/>
    <property type="match status" value="1"/>
</dbReference>
<dbReference type="InterPro" id="IPR001048">
    <property type="entry name" value="Asp/Glu/Uridylate_kinase"/>
</dbReference>
<feature type="compositionally biased region" description="Low complexity" evidence="6">
    <location>
        <begin position="227"/>
        <end position="241"/>
    </location>
</feature>
<proteinExistence type="inferred from homology"/>
<dbReference type="GO" id="GO:0033862">
    <property type="term" value="F:UMP kinase activity"/>
    <property type="evidence" value="ECO:0000318"/>
    <property type="project" value="GO_Central"/>
</dbReference>
<dbReference type="STRING" id="29655.A0A0K9PVY5"/>
<sequence length="642" mass="69796">MSSCGDEDFAILADGSPPPPFPPPQSQHPTPLHHHQTSVPFITHRYVSQSSSSSNPNTTTLSSLSLHLKKNLVAGLGQQLQEEDGYAAAFSHHHISGRAEEQEHEQEKESKIVLSPPHLPTTSNASFHHNDVACCLADATATSTFGHSSPPPQPHMEEIEDHVATEAARNRNHHNYNCQTVMGIPVDNSNVNKRDRDDLSDDGASPLCFSTAASIGGVVGNKRTRHSSTSLTTSATGNAAAPSSGDYRKDREEWSDTAIGCLLDAYTDKYIQLNRGNLRGRDWEEVATTVSERCDKHKSCKSVEQCKNKVDNLKKRYKAERQRLNSGSLSASHWPWFNKLEQIVGSSASTSITKPISDDDRFTSSAPAALASAGGGSFSKQAKRHMTSTANAIKVKSSTSKWKRVVLKLSGMAFAGNGAQNVEPEVTMMLAREISMAIRLGVQVAIVVGGRNFFCGDAWVASTGIDRTTAYQIGMMATVMNSILLQASLEKVGVQARVQTSFTMQEVAEPYIRRRAIRHLEKGRVVIFAGVGAGSAHSFISTDTAFTLRASEINADAVLKGICIKNVYNCHSRGNSIIPFEHISYRESFSRSFSDMDATAITFCEENNIPVVVFNILEPGNISRALCGEQVGTLIDRYDAVS</sequence>
<dbReference type="HAMAP" id="MF_01220_B">
    <property type="entry name" value="PyrH_B"/>
    <property type="match status" value="1"/>
</dbReference>
<feature type="compositionally biased region" description="Basic and acidic residues" evidence="6">
    <location>
        <begin position="97"/>
        <end position="111"/>
    </location>
</feature>
<evidence type="ECO:0000256" key="4">
    <source>
        <dbReference type="ARBA" id="ARBA00022975"/>
    </source>
</evidence>
<feature type="compositionally biased region" description="Pro residues" evidence="6">
    <location>
        <begin position="16"/>
        <end position="26"/>
    </location>
</feature>
<dbReference type="Gene3D" id="1.10.10.60">
    <property type="entry name" value="Homeodomain-like"/>
    <property type="match status" value="1"/>
</dbReference>
<dbReference type="UniPathway" id="UPA00159">
    <property type="reaction ID" value="UER00275"/>
</dbReference>
<accession>A0A0K9PVY5</accession>
<dbReference type="EC" id="2.7.4.22" evidence="3"/>
<keyword evidence="9" id="KW-0418">Kinase</keyword>
<dbReference type="Gene3D" id="3.40.1160.10">
    <property type="entry name" value="Acetylglutamate kinase-like"/>
    <property type="match status" value="1"/>
</dbReference>
<evidence type="ECO:0000256" key="2">
    <source>
        <dbReference type="ARBA" id="ARBA00007614"/>
    </source>
</evidence>
<dbReference type="FunFam" id="3.40.1160.10:FF:000028">
    <property type="entry name" value="Uridylate kinase isoform A"/>
    <property type="match status" value="1"/>
</dbReference>
<reference evidence="10" key="1">
    <citation type="journal article" date="2016" name="Nature">
        <title>The genome of the seagrass Zostera marina reveals angiosperm adaptation to the sea.</title>
        <authorList>
            <person name="Olsen J.L."/>
            <person name="Rouze P."/>
            <person name="Verhelst B."/>
            <person name="Lin Y.-C."/>
            <person name="Bayer T."/>
            <person name="Collen J."/>
            <person name="Dattolo E."/>
            <person name="De Paoli E."/>
            <person name="Dittami S."/>
            <person name="Maumus F."/>
            <person name="Michel G."/>
            <person name="Kersting A."/>
            <person name="Lauritano C."/>
            <person name="Lohaus R."/>
            <person name="Toepel M."/>
            <person name="Tonon T."/>
            <person name="Vanneste K."/>
            <person name="Amirebrahimi M."/>
            <person name="Brakel J."/>
            <person name="Bostroem C."/>
            <person name="Chovatia M."/>
            <person name="Grimwood J."/>
            <person name="Jenkins J.W."/>
            <person name="Jueterbock A."/>
            <person name="Mraz A."/>
            <person name="Stam W.T."/>
            <person name="Tice H."/>
            <person name="Bornberg-Bauer E."/>
            <person name="Green P.J."/>
            <person name="Pearson G.A."/>
            <person name="Procaccini G."/>
            <person name="Duarte C.M."/>
            <person name="Schmutz J."/>
            <person name="Reusch T.B.H."/>
            <person name="Van de Peer Y."/>
        </authorList>
    </citation>
    <scope>NUCLEOTIDE SEQUENCE [LARGE SCALE GENOMIC DNA]</scope>
    <source>
        <strain evidence="10">cv. Finnish</strain>
    </source>
</reference>
<dbReference type="InterPro" id="IPR044822">
    <property type="entry name" value="Myb_DNA-bind_4"/>
</dbReference>
<evidence type="ECO:0000256" key="5">
    <source>
        <dbReference type="ARBA" id="ARBA00032092"/>
    </source>
</evidence>
<evidence type="ECO:0000256" key="3">
    <source>
        <dbReference type="ARBA" id="ARBA00012899"/>
    </source>
</evidence>
<feature type="region of interest" description="Disordered" evidence="6">
    <location>
        <begin position="220"/>
        <end position="249"/>
    </location>
</feature>
<comment type="similarity">
    <text evidence="2">Belongs to the UMP kinase family.</text>
</comment>
<dbReference type="FunFam" id="1.10.10.60:FF:000238">
    <property type="entry name" value="Aspartate/glutamate/uridylate kinase family protein"/>
    <property type="match status" value="1"/>
</dbReference>
<feature type="region of interest" description="Disordered" evidence="6">
    <location>
        <begin position="1"/>
        <end position="35"/>
    </location>
</feature>
<comment type="pathway">
    <text evidence="1">Pyrimidine metabolism; CTP biosynthesis via de novo pathway; UDP from UMP (UMPK route): step 1/1.</text>
</comment>
<dbReference type="AlphaFoldDB" id="A0A0K9PVY5"/>
<dbReference type="GO" id="GO:0044210">
    <property type="term" value="P:'de novo' CTP biosynthetic process"/>
    <property type="evidence" value="ECO:0007669"/>
    <property type="project" value="UniProtKB-UniPathway"/>
</dbReference>
<dbReference type="GO" id="GO:0006225">
    <property type="term" value="P:UDP biosynthetic process"/>
    <property type="evidence" value="ECO:0000318"/>
    <property type="project" value="GO_Central"/>
</dbReference>
<keyword evidence="4" id="KW-0665">Pyrimidine biosynthesis</keyword>